<comment type="caution">
    <text evidence="7">The sequence shown here is derived from an EMBL/GenBank/DDBJ whole genome shotgun (WGS) entry which is preliminary data.</text>
</comment>
<keyword evidence="3" id="KW-0547">Nucleotide-binding</keyword>
<evidence type="ECO:0000256" key="5">
    <source>
        <dbReference type="ARBA" id="ARBA00022840"/>
    </source>
</evidence>
<sequence length="514" mass="56902">MKKKPSNHKSAAAAKKPAYVLEEFLPHTTNAVLVRRVLDGEIFLGTILRASDAATSETAKLAALNARSGLSKALLNLLNHENLVSLHATIVHWPFSAAGQSFGLVPQEKSNIVLWDWCDGGTLAEFMLRPGKGVMPTTHLKARDMFMPEGFVWTVLLGMLRALQWLHEGRRDEIVVRAQPLEMDGGKRDGGRCEKVRRVSEPERDWWPVLHRDIRAENIFLCQPRGLESYGGVKLGGFSKAYVSASVANGRGPVVAPNPLAMDEEGRDGDMAGLREARKRILTEGGLKAEERPYHTGTEIYYLGRILFKMMTNLELPPGDECPSCGCSHLRFDPPRKKKGSLGNLPDLTSTDGPPCPHECEDKDVNIFSVLLDVGAGYSPGLRSRVMEMLLGFQREVKGAAGNLLAVAWPEYLAWCKTEEGALHKDLWDDVWAREVSCGWRKVESLRAEAGEEGWMRAGMAAAMKGQKRKGEEEYYEDSDLDDWDGSTVRMTERGLEIIALESSSEEGEKEGGN</sequence>
<gene>
    <name evidence="7" type="ORF">QBC37DRAFT_277584</name>
</gene>
<evidence type="ECO:0000256" key="4">
    <source>
        <dbReference type="ARBA" id="ARBA00022777"/>
    </source>
</evidence>
<dbReference type="Proteomes" id="UP001301769">
    <property type="component" value="Unassembled WGS sequence"/>
</dbReference>
<dbReference type="GO" id="GO:0005524">
    <property type="term" value="F:ATP binding"/>
    <property type="evidence" value="ECO:0007669"/>
    <property type="project" value="UniProtKB-KW"/>
</dbReference>
<organism evidence="7 8">
    <name type="scientific">Rhypophila decipiens</name>
    <dbReference type="NCBI Taxonomy" id="261697"/>
    <lineage>
        <taxon>Eukaryota</taxon>
        <taxon>Fungi</taxon>
        <taxon>Dikarya</taxon>
        <taxon>Ascomycota</taxon>
        <taxon>Pezizomycotina</taxon>
        <taxon>Sordariomycetes</taxon>
        <taxon>Sordariomycetidae</taxon>
        <taxon>Sordariales</taxon>
        <taxon>Naviculisporaceae</taxon>
        <taxon>Rhypophila</taxon>
    </lineage>
</organism>
<dbReference type="EMBL" id="MU858061">
    <property type="protein sequence ID" value="KAK4217243.1"/>
    <property type="molecule type" value="Genomic_DNA"/>
</dbReference>
<name>A0AAN6YEY5_9PEZI</name>
<dbReference type="PANTHER" id="PTHR43671">
    <property type="entry name" value="SERINE/THREONINE-PROTEIN KINASE NEK"/>
    <property type="match status" value="1"/>
</dbReference>
<reference evidence="7" key="2">
    <citation type="submission" date="2023-05" db="EMBL/GenBank/DDBJ databases">
        <authorList>
            <consortium name="Lawrence Berkeley National Laboratory"/>
            <person name="Steindorff A."/>
            <person name="Hensen N."/>
            <person name="Bonometti L."/>
            <person name="Westerberg I."/>
            <person name="Brannstrom I.O."/>
            <person name="Guillou S."/>
            <person name="Cros-Aarteil S."/>
            <person name="Calhoun S."/>
            <person name="Haridas S."/>
            <person name="Kuo A."/>
            <person name="Mondo S."/>
            <person name="Pangilinan J."/>
            <person name="Riley R."/>
            <person name="Labutti K."/>
            <person name="Andreopoulos B."/>
            <person name="Lipzen A."/>
            <person name="Chen C."/>
            <person name="Yanf M."/>
            <person name="Daum C."/>
            <person name="Ng V."/>
            <person name="Clum A."/>
            <person name="Ohm R."/>
            <person name="Martin F."/>
            <person name="Silar P."/>
            <person name="Natvig D."/>
            <person name="Lalanne C."/>
            <person name="Gautier V."/>
            <person name="Ament-Velasquez S.L."/>
            <person name="Kruys A."/>
            <person name="Hutchinson M.I."/>
            <person name="Powell A.J."/>
            <person name="Barry K."/>
            <person name="Miller A.N."/>
            <person name="Grigoriev I.V."/>
            <person name="Debuchy R."/>
            <person name="Gladieux P."/>
            <person name="Thoren M.H."/>
            <person name="Johannesson H."/>
        </authorList>
    </citation>
    <scope>NUCLEOTIDE SEQUENCE</scope>
    <source>
        <strain evidence="7">PSN293</strain>
    </source>
</reference>
<evidence type="ECO:0000256" key="1">
    <source>
        <dbReference type="ARBA" id="ARBA00012513"/>
    </source>
</evidence>
<evidence type="ECO:0000313" key="7">
    <source>
        <dbReference type="EMBL" id="KAK4217243.1"/>
    </source>
</evidence>
<protein>
    <recommendedName>
        <fullName evidence="1">non-specific serine/threonine protein kinase</fullName>
        <ecNumber evidence="1">2.7.11.1</ecNumber>
    </recommendedName>
</protein>
<dbReference type="InterPro" id="IPR000719">
    <property type="entry name" value="Prot_kinase_dom"/>
</dbReference>
<dbReference type="GO" id="GO:0004674">
    <property type="term" value="F:protein serine/threonine kinase activity"/>
    <property type="evidence" value="ECO:0007669"/>
    <property type="project" value="UniProtKB-EC"/>
</dbReference>
<evidence type="ECO:0000256" key="3">
    <source>
        <dbReference type="ARBA" id="ARBA00022741"/>
    </source>
</evidence>
<dbReference type="InterPro" id="IPR011009">
    <property type="entry name" value="Kinase-like_dom_sf"/>
</dbReference>
<accession>A0AAN6YEY5</accession>
<keyword evidence="4" id="KW-0418">Kinase</keyword>
<keyword evidence="2" id="KW-0808">Transferase</keyword>
<reference evidence="7" key="1">
    <citation type="journal article" date="2023" name="Mol. Phylogenet. Evol.">
        <title>Genome-scale phylogeny and comparative genomics of the fungal order Sordariales.</title>
        <authorList>
            <person name="Hensen N."/>
            <person name="Bonometti L."/>
            <person name="Westerberg I."/>
            <person name="Brannstrom I.O."/>
            <person name="Guillou S."/>
            <person name="Cros-Aarteil S."/>
            <person name="Calhoun S."/>
            <person name="Haridas S."/>
            <person name="Kuo A."/>
            <person name="Mondo S."/>
            <person name="Pangilinan J."/>
            <person name="Riley R."/>
            <person name="LaButti K."/>
            <person name="Andreopoulos B."/>
            <person name="Lipzen A."/>
            <person name="Chen C."/>
            <person name="Yan M."/>
            <person name="Daum C."/>
            <person name="Ng V."/>
            <person name="Clum A."/>
            <person name="Steindorff A."/>
            <person name="Ohm R.A."/>
            <person name="Martin F."/>
            <person name="Silar P."/>
            <person name="Natvig D.O."/>
            <person name="Lalanne C."/>
            <person name="Gautier V."/>
            <person name="Ament-Velasquez S.L."/>
            <person name="Kruys A."/>
            <person name="Hutchinson M.I."/>
            <person name="Powell A.J."/>
            <person name="Barry K."/>
            <person name="Miller A.N."/>
            <person name="Grigoriev I.V."/>
            <person name="Debuchy R."/>
            <person name="Gladieux P."/>
            <person name="Hiltunen Thoren M."/>
            <person name="Johannesson H."/>
        </authorList>
    </citation>
    <scope>NUCLEOTIDE SEQUENCE</scope>
    <source>
        <strain evidence="7">PSN293</strain>
    </source>
</reference>
<proteinExistence type="predicted"/>
<evidence type="ECO:0000313" key="8">
    <source>
        <dbReference type="Proteomes" id="UP001301769"/>
    </source>
</evidence>
<keyword evidence="5" id="KW-0067">ATP-binding</keyword>
<evidence type="ECO:0000256" key="2">
    <source>
        <dbReference type="ARBA" id="ARBA00022679"/>
    </source>
</evidence>
<dbReference type="PROSITE" id="PS50011">
    <property type="entry name" value="PROTEIN_KINASE_DOM"/>
    <property type="match status" value="1"/>
</dbReference>
<dbReference type="AlphaFoldDB" id="A0AAN6YEY5"/>
<evidence type="ECO:0000259" key="6">
    <source>
        <dbReference type="PROSITE" id="PS50011"/>
    </source>
</evidence>
<dbReference type="Gene3D" id="1.10.510.10">
    <property type="entry name" value="Transferase(Phosphotransferase) domain 1"/>
    <property type="match status" value="1"/>
</dbReference>
<dbReference type="InterPro" id="IPR050660">
    <property type="entry name" value="NEK_Ser/Thr_kinase"/>
</dbReference>
<dbReference type="EC" id="2.7.11.1" evidence="1"/>
<feature type="domain" description="Protein kinase" evidence="6">
    <location>
        <begin position="1"/>
        <end position="413"/>
    </location>
</feature>
<dbReference type="SUPFAM" id="SSF56112">
    <property type="entry name" value="Protein kinase-like (PK-like)"/>
    <property type="match status" value="1"/>
</dbReference>
<dbReference type="PANTHER" id="PTHR43671:SF13">
    <property type="entry name" value="SERINE_THREONINE-PROTEIN KINASE NEK2"/>
    <property type="match status" value="1"/>
</dbReference>
<keyword evidence="8" id="KW-1185">Reference proteome</keyword>